<comment type="caution">
    <text evidence="2">The sequence shown here is derived from an EMBL/GenBank/DDBJ whole genome shotgun (WGS) entry which is preliminary data.</text>
</comment>
<proteinExistence type="predicted"/>
<sequence length="70" mass="7674">MLDWYLAKEGSLKLHKVNLLTAPVPLAILTALCLWWLGPLVGQFSAQVAALYELQAILKKDAVLTTLQGI</sequence>
<dbReference type="EMBL" id="LYBW01000060">
    <property type="protein sequence ID" value="ODR90279.1"/>
    <property type="molecule type" value="Genomic_DNA"/>
</dbReference>
<evidence type="ECO:0000313" key="3">
    <source>
        <dbReference type="Proteomes" id="UP000094342"/>
    </source>
</evidence>
<accession>A0A1E3V9N9</accession>
<evidence type="ECO:0000313" key="2">
    <source>
        <dbReference type="EMBL" id="ODR90279.1"/>
    </source>
</evidence>
<organism evidence="2 3">
    <name type="scientific">Sinorhizobium alkalisoli</name>
    <dbReference type="NCBI Taxonomy" id="1752398"/>
    <lineage>
        <taxon>Bacteria</taxon>
        <taxon>Pseudomonadati</taxon>
        <taxon>Pseudomonadota</taxon>
        <taxon>Alphaproteobacteria</taxon>
        <taxon>Hyphomicrobiales</taxon>
        <taxon>Rhizobiaceae</taxon>
        <taxon>Sinorhizobium/Ensifer group</taxon>
        <taxon>Sinorhizobium</taxon>
    </lineage>
</organism>
<feature type="transmembrane region" description="Helical" evidence="1">
    <location>
        <begin position="20"/>
        <end position="37"/>
    </location>
</feature>
<keyword evidence="3" id="KW-1185">Reference proteome</keyword>
<reference evidence="3" key="1">
    <citation type="submission" date="2016-05" db="EMBL/GenBank/DDBJ databases">
        <authorList>
            <person name="Li Y."/>
        </authorList>
    </citation>
    <scope>NUCLEOTIDE SEQUENCE [LARGE SCALE GENOMIC DNA]</scope>
    <source>
        <strain evidence="3">YIC4027</strain>
    </source>
</reference>
<protein>
    <submittedName>
        <fullName evidence="2">Uncharacterized protein</fullName>
    </submittedName>
</protein>
<dbReference type="Proteomes" id="UP000094342">
    <property type="component" value="Unassembled WGS sequence"/>
</dbReference>
<evidence type="ECO:0000256" key="1">
    <source>
        <dbReference type="SAM" id="Phobius"/>
    </source>
</evidence>
<keyword evidence="1" id="KW-1133">Transmembrane helix</keyword>
<keyword evidence="1" id="KW-0812">Transmembrane</keyword>
<dbReference type="STRING" id="1752398.A8M32_15980"/>
<name>A0A1E3V9N9_9HYPH</name>
<dbReference type="AlphaFoldDB" id="A0A1E3V9N9"/>
<keyword evidence="1" id="KW-0472">Membrane</keyword>
<gene>
    <name evidence="2" type="ORF">A8M32_15980</name>
</gene>